<keyword evidence="1" id="KW-0245">EGF-like domain</keyword>
<comment type="caution">
    <text evidence="5">The sequence shown here is derived from an EMBL/GenBank/DDBJ whole genome shotgun (WGS) entry which is preliminary data.</text>
</comment>
<dbReference type="EMBL" id="PGGS01000580">
    <property type="protein sequence ID" value="PNH02889.1"/>
    <property type="molecule type" value="Genomic_DNA"/>
</dbReference>
<dbReference type="GO" id="GO:0016020">
    <property type="term" value="C:membrane"/>
    <property type="evidence" value="ECO:0007669"/>
    <property type="project" value="TreeGrafter"/>
</dbReference>
<accession>A0A2J7ZRJ1</accession>
<keyword evidence="6" id="KW-1185">Reference proteome</keyword>
<gene>
    <name evidence="5" type="ORF">TSOC_011097</name>
</gene>
<reference evidence="5 6" key="1">
    <citation type="journal article" date="2017" name="Mol. Biol. Evol.">
        <title>The 4-celled Tetrabaena socialis nuclear genome reveals the essential components for genetic control of cell number at the origin of multicellularity in the volvocine lineage.</title>
        <authorList>
            <person name="Featherston J."/>
            <person name="Arakaki Y."/>
            <person name="Hanschen E.R."/>
            <person name="Ferris P.J."/>
            <person name="Michod R.E."/>
            <person name="Olson B.J.S.C."/>
            <person name="Nozaki H."/>
            <person name="Durand P.M."/>
        </authorList>
    </citation>
    <scope>NUCLEOTIDE SEQUENCE [LARGE SCALE GENOMIC DNA]</scope>
    <source>
        <strain evidence="5 6">NIES-571</strain>
    </source>
</reference>
<feature type="disulfide bond" evidence="1">
    <location>
        <begin position="1260"/>
        <end position="1270"/>
    </location>
</feature>
<keyword evidence="3" id="KW-0732">Signal</keyword>
<dbReference type="Gene3D" id="2.10.25.10">
    <property type="entry name" value="Laminin"/>
    <property type="match status" value="1"/>
</dbReference>
<evidence type="ECO:0000256" key="3">
    <source>
        <dbReference type="SAM" id="SignalP"/>
    </source>
</evidence>
<feature type="disulfide bond" evidence="1">
    <location>
        <begin position="1196"/>
        <end position="1205"/>
    </location>
</feature>
<feature type="domain" description="EGF-like" evidence="4">
    <location>
        <begin position="1173"/>
        <end position="1206"/>
    </location>
</feature>
<feature type="disulfide bond" evidence="1">
    <location>
        <begin position="1278"/>
        <end position="1287"/>
    </location>
</feature>
<feature type="signal peptide" evidence="3">
    <location>
        <begin position="1"/>
        <end position="15"/>
    </location>
</feature>
<dbReference type="Proteomes" id="UP000236333">
    <property type="component" value="Unassembled WGS sequence"/>
</dbReference>
<dbReference type="InterPro" id="IPR000742">
    <property type="entry name" value="EGF"/>
</dbReference>
<dbReference type="InterPro" id="IPR052485">
    <property type="entry name" value="MEGF_diff_regulators"/>
</dbReference>
<dbReference type="PANTHER" id="PTHR24052">
    <property type="entry name" value="DELTA-RELATED"/>
    <property type="match status" value="1"/>
</dbReference>
<dbReference type="OrthoDB" id="527990at2759"/>
<sequence>MCLAVLALLLLRCGAQFGRTGLALPPLDIPASQYGGSWAAASSGVFTDLMKHSTPFTAGQRSASAAPYSAFGWLSTTALTWRRDGYPAGISPTPNNQWCVATTVGAGTAYYAAGRYVVLYGGNGTLELDGDAAVPPVSSAPGRVVVDITPSATGLRLRIVSSSPANPVANVRVVPLAFEATYNTTQVFQPEFLDLLRGIPLLRTAAWNRATGNPGSTRAAPRDWASRTTTTHSSQVREEDGVAVEHLAQLANTVGASLWLSLPRAANGSDSYITGVVSYLAANLQPNATLTIEYGTDGPGWITSHLPTSTQLIGSVARAAWAAAGRPAAQLRVIQTSPIINAVQNMLGQLALFPNFTSWLDGVALPASYGGGNYFTWPRDNPTGWNDPGFLAVPRPAAATLDSVMTLLRSSVLAADVSYNRQCQALRKVGLLVLGYAAGPELFGPLYGSRANYDRASVTCNSATTAWPCTFTTLYPPWGYSGGPGSVTWADAAARNATLSPSGLLAANATREAAMEALLRRARSHPAQYDIMLDSLWRWHAQMRGGGLVVDLTRNALACSSAPGTRTGTAPEECLPGGQALVVARPTDSPAFRALRAWLAAGPDGAVGALPRTSAEAPPAVTPEAACAPACVYGSCANGACECWAGASGATCATLSPAATPSACNTRMGVNLEGIADWSRSWTFLDPFKASRDWISQQLNGGPWSTGLPINLVTSPTGPGGRTALGYPASLVVDQQASTLVMRDLQGHVPGGVYTVLYDGKGALEFSMSDVKDVVYVEAGHIRVTFKPSTDFNNGILVIIQRTDPADPLRNIRLLTPGYEAAALAGRPFHPAFLAFLRPFGTLRFMDWMKTNTAGLPTAWEERSRVEDRSYAVSPGGVPLEHMVLLANMLGADPWFNMPHAASDDYISRFAQAVRDSLRPDLKVFVEYSNEVWHTGFPGGQYAQAQGLAMNTTEEGAKWYGGAVNEARLCFAALRTANISRLWKAAFGPAQAGRVVVVVSAQAVWPITASKLLTCRGAGADIDALAIAPYFGSYDKNRDTSLPVFMNVTLPGQIGGVVAQVSQHAAIAAANRKPLLAYEAGQGMVGDGSSTDLAIQANRDPAMAGVYGTYLTQLAAANVSRVVHFSSVGAFTRYGSWGMLEWQDADKRQAPKYQAVMSYINATRTCPLPPPPDPATCPGPGCSGNGDCLRNGLCACYSGYSGAGCSEVQYTEVYNCGYKCTFDQGFCNKSSVTSINPFTRTWSCTCKPGITGLACSIVSCPNGCSYNGECLDQGLCTCFPGFRGADCGQDCGCGGHGRCADNGSCICDVGWRLGAGGKCEWDCSPLH</sequence>
<evidence type="ECO:0000256" key="2">
    <source>
        <dbReference type="SAM" id="MobiDB-lite"/>
    </source>
</evidence>
<dbReference type="PROSITE" id="PS01186">
    <property type="entry name" value="EGF_2"/>
    <property type="match status" value="1"/>
</dbReference>
<protein>
    <submittedName>
        <fullName evidence="5">Tenascin-X</fullName>
    </submittedName>
</protein>
<dbReference type="Pfam" id="PF23106">
    <property type="entry name" value="EGF_Teneurin"/>
    <property type="match status" value="1"/>
</dbReference>
<comment type="caution">
    <text evidence="1">Lacks conserved residue(s) required for the propagation of feature annotation.</text>
</comment>
<organism evidence="5 6">
    <name type="scientific">Tetrabaena socialis</name>
    <dbReference type="NCBI Taxonomy" id="47790"/>
    <lineage>
        <taxon>Eukaryota</taxon>
        <taxon>Viridiplantae</taxon>
        <taxon>Chlorophyta</taxon>
        <taxon>core chlorophytes</taxon>
        <taxon>Chlorophyceae</taxon>
        <taxon>CS clade</taxon>
        <taxon>Chlamydomonadales</taxon>
        <taxon>Tetrabaenaceae</taxon>
        <taxon>Tetrabaena</taxon>
    </lineage>
</organism>
<evidence type="ECO:0000256" key="1">
    <source>
        <dbReference type="PROSITE-ProRule" id="PRU00076"/>
    </source>
</evidence>
<evidence type="ECO:0000259" key="4">
    <source>
        <dbReference type="PROSITE" id="PS50026"/>
    </source>
</evidence>
<proteinExistence type="predicted"/>
<keyword evidence="1" id="KW-1015">Disulfide bond</keyword>
<feature type="chain" id="PRO_5014337350" evidence="3">
    <location>
        <begin position="16"/>
        <end position="1327"/>
    </location>
</feature>
<feature type="region of interest" description="Disordered" evidence="2">
    <location>
        <begin position="210"/>
        <end position="234"/>
    </location>
</feature>
<dbReference type="PANTHER" id="PTHR24052:SF8">
    <property type="entry name" value="NIMROD A, ISOFORM E"/>
    <property type="match status" value="1"/>
</dbReference>
<evidence type="ECO:0000313" key="5">
    <source>
        <dbReference type="EMBL" id="PNH02889.1"/>
    </source>
</evidence>
<dbReference type="PROSITE" id="PS00022">
    <property type="entry name" value="EGF_1"/>
    <property type="match status" value="2"/>
</dbReference>
<dbReference type="SMART" id="SM00181">
    <property type="entry name" value="EGF"/>
    <property type="match status" value="4"/>
</dbReference>
<dbReference type="PROSITE" id="PS50026">
    <property type="entry name" value="EGF_3"/>
    <property type="match status" value="2"/>
</dbReference>
<feature type="domain" description="EGF-like" evidence="4">
    <location>
        <begin position="1256"/>
        <end position="1288"/>
    </location>
</feature>
<evidence type="ECO:0000313" key="6">
    <source>
        <dbReference type="Proteomes" id="UP000236333"/>
    </source>
</evidence>
<name>A0A2J7ZRJ1_9CHLO</name>